<feature type="transmembrane region" description="Helical" evidence="6">
    <location>
        <begin position="12"/>
        <end position="34"/>
    </location>
</feature>
<evidence type="ECO:0000256" key="6">
    <source>
        <dbReference type="SAM" id="Phobius"/>
    </source>
</evidence>
<feature type="transmembrane region" description="Helical" evidence="6">
    <location>
        <begin position="329"/>
        <end position="354"/>
    </location>
</feature>
<evidence type="ECO:0000256" key="5">
    <source>
        <dbReference type="ARBA" id="ARBA00023136"/>
    </source>
</evidence>
<comment type="caution">
    <text evidence="8">The sequence shown here is derived from an EMBL/GenBank/DDBJ whole genome shotgun (WGS) entry which is preliminary data.</text>
</comment>
<organism evidence="8 9">
    <name type="scientific">Fibrisoma montanum</name>
    <dbReference type="NCBI Taxonomy" id="2305895"/>
    <lineage>
        <taxon>Bacteria</taxon>
        <taxon>Pseudomonadati</taxon>
        <taxon>Bacteroidota</taxon>
        <taxon>Cytophagia</taxon>
        <taxon>Cytophagales</taxon>
        <taxon>Spirosomataceae</taxon>
        <taxon>Fibrisoma</taxon>
    </lineage>
</organism>
<feature type="transmembrane region" description="Helical" evidence="6">
    <location>
        <begin position="227"/>
        <end position="248"/>
    </location>
</feature>
<dbReference type="PANTHER" id="PTHR12778:SF10">
    <property type="entry name" value="MAJOR FACILITATOR SUPERFAMILY DOMAIN-CONTAINING PROTEIN 3"/>
    <property type="match status" value="1"/>
</dbReference>
<proteinExistence type="predicted"/>
<name>A0A418MBM8_9BACT</name>
<keyword evidence="5 6" id="KW-0472">Membrane</keyword>
<evidence type="ECO:0000313" key="8">
    <source>
        <dbReference type="EMBL" id="RIV23775.1"/>
    </source>
</evidence>
<dbReference type="EMBL" id="QXED01000003">
    <property type="protein sequence ID" value="RIV23775.1"/>
    <property type="molecule type" value="Genomic_DNA"/>
</dbReference>
<dbReference type="GO" id="GO:0022857">
    <property type="term" value="F:transmembrane transporter activity"/>
    <property type="evidence" value="ECO:0007669"/>
    <property type="project" value="InterPro"/>
</dbReference>
<keyword evidence="9" id="KW-1185">Reference proteome</keyword>
<feature type="domain" description="Major facilitator superfamily (MFS) profile" evidence="7">
    <location>
        <begin position="1"/>
        <end position="424"/>
    </location>
</feature>
<protein>
    <submittedName>
        <fullName evidence="8">MFS transporter</fullName>
    </submittedName>
</protein>
<dbReference type="SUPFAM" id="SSF103473">
    <property type="entry name" value="MFS general substrate transporter"/>
    <property type="match status" value="1"/>
</dbReference>
<dbReference type="Proteomes" id="UP000283523">
    <property type="component" value="Unassembled WGS sequence"/>
</dbReference>
<evidence type="ECO:0000256" key="4">
    <source>
        <dbReference type="ARBA" id="ARBA00022989"/>
    </source>
</evidence>
<reference evidence="8 9" key="1">
    <citation type="submission" date="2018-08" db="EMBL/GenBank/DDBJ databases">
        <title>Fibrisoma montanum sp. nov., isolated from Danxia mountain soil.</title>
        <authorList>
            <person name="Huang Y."/>
        </authorList>
    </citation>
    <scope>NUCLEOTIDE SEQUENCE [LARGE SCALE GENOMIC DNA]</scope>
    <source>
        <strain evidence="8 9">HYT19</strain>
    </source>
</reference>
<feature type="transmembrane region" description="Helical" evidence="6">
    <location>
        <begin position="274"/>
        <end position="294"/>
    </location>
</feature>
<keyword evidence="4 6" id="KW-1133">Transmembrane helix</keyword>
<evidence type="ECO:0000259" key="7">
    <source>
        <dbReference type="PROSITE" id="PS50850"/>
    </source>
</evidence>
<evidence type="ECO:0000256" key="1">
    <source>
        <dbReference type="ARBA" id="ARBA00004141"/>
    </source>
</evidence>
<evidence type="ECO:0000256" key="3">
    <source>
        <dbReference type="ARBA" id="ARBA00022692"/>
    </source>
</evidence>
<dbReference type="AlphaFoldDB" id="A0A418MBM8"/>
<dbReference type="OrthoDB" id="924673at2"/>
<dbReference type="PANTHER" id="PTHR12778">
    <property type="entry name" value="SOLUTE CARRIER FAMILY 33 ACETYL-COA TRANSPORTER -RELATED"/>
    <property type="match status" value="1"/>
</dbReference>
<dbReference type="InterPro" id="IPR036259">
    <property type="entry name" value="MFS_trans_sf"/>
</dbReference>
<accession>A0A418MBM8</accession>
<gene>
    <name evidence="8" type="ORF">DYU11_12440</name>
</gene>
<feature type="transmembrane region" description="Helical" evidence="6">
    <location>
        <begin position="173"/>
        <end position="193"/>
    </location>
</feature>
<sequence length="429" mass="45836">MLVLSQSQPLRYVTFFYLYIMQGIPSGFALTAVTNYLTAEGLDARAIGVFGAIIGLPWGFKFVWGPLVDRYQNAAMGQRRPWVLAAQTMAFLASLSILFIADPVANLDALCWVFVLHGVFASLQDVSVDALAITLVPDVERGRVNAFMKGGMATGQAIGAAGLAYLIRDAGFHTAALVQSAVLLSFTVVTFLIRERPDDALWSLRRRSDRTVMAMLPQSFGQLLRKLGSALTAPTSLALFAAVAMVFISERLFQRVFFFDLIRNQGWSDTSVSVLSGTYGTLVAVGLALVGGWLSDRFGAHRMLIGVALTMGLLHVGFSLAASTWGNPAVATIALVVRQTLEPVFSIAALPVLMGLCRRGIEGAQFAVYMALSNQADILGIYGAGQLLAFLPAPAIGVLCGLLMLVATVIAGITLRRMLVSHNVAAADG</sequence>
<keyword evidence="3 6" id="KW-0812">Transmembrane</keyword>
<dbReference type="Gene3D" id="1.20.1250.20">
    <property type="entry name" value="MFS general substrate transporter like domains"/>
    <property type="match status" value="2"/>
</dbReference>
<feature type="transmembrane region" description="Helical" evidence="6">
    <location>
        <begin position="80"/>
        <end position="100"/>
    </location>
</feature>
<evidence type="ECO:0000313" key="9">
    <source>
        <dbReference type="Proteomes" id="UP000283523"/>
    </source>
</evidence>
<feature type="transmembrane region" description="Helical" evidence="6">
    <location>
        <begin position="46"/>
        <end position="68"/>
    </location>
</feature>
<dbReference type="Pfam" id="PF07690">
    <property type="entry name" value="MFS_1"/>
    <property type="match status" value="1"/>
</dbReference>
<dbReference type="InterPro" id="IPR011701">
    <property type="entry name" value="MFS"/>
</dbReference>
<dbReference type="GO" id="GO:0016020">
    <property type="term" value="C:membrane"/>
    <property type="evidence" value="ECO:0007669"/>
    <property type="project" value="UniProtKB-SubCell"/>
</dbReference>
<feature type="transmembrane region" description="Helical" evidence="6">
    <location>
        <begin position="303"/>
        <end position="323"/>
    </location>
</feature>
<dbReference type="RefSeq" id="WP_119667991.1">
    <property type="nucleotide sequence ID" value="NZ_QXED01000003.1"/>
</dbReference>
<keyword evidence="2" id="KW-0813">Transport</keyword>
<dbReference type="InterPro" id="IPR020846">
    <property type="entry name" value="MFS_dom"/>
</dbReference>
<evidence type="ECO:0000256" key="2">
    <source>
        <dbReference type="ARBA" id="ARBA00022448"/>
    </source>
</evidence>
<feature type="transmembrane region" description="Helical" evidence="6">
    <location>
        <begin position="366"/>
        <end position="389"/>
    </location>
</feature>
<dbReference type="PROSITE" id="PS50850">
    <property type="entry name" value="MFS"/>
    <property type="match status" value="1"/>
</dbReference>
<dbReference type="InterPro" id="IPR004752">
    <property type="entry name" value="AmpG_permease/AT-1"/>
</dbReference>
<comment type="subcellular location">
    <subcellularLocation>
        <location evidence="1">Membrane</location>
        <topology evidence="1">Multi-pass membrane protein</topology>
    </subcellularLocation>
</comment>
<feature type="transmembrane region" description="Helical" evidence="6">
    <location>
        <begin position="395"/>
        <end position="415"/>
    </location>
</feature>